<dbReference type="Proteomes" id="UP000191672">
    <property type="component" value="Unassembled WGS sequence"/>
</dbReference>
<dbReference type="InterPro" id="IPR029058">
    <property type="entry name" value="AB_hydrolase_fold"/>
</dbReference>
<feature type="region of interest" description="Disordered" evidence="6">
    <location>
        <begin position="340"/>
        <end position="398"/>
    </location>
</feature>
<feature type="compositionally biased region" description="Basic and acidic residues" evidence="6">
    <location>
        <begin position="369"/>
        <end position="381"/>
    </location>
</feature>
<feature type="compositionally biased region" description="Low complexity" evidence="6">
    <location>
        <begin position="456"/>
        <end position="478"/>
    </location>
</feature>
<dbReference type="SUPFAM" id="SSF53474">
    <property type="entry name" value="alpha/beta-Hydrolases"/>
    <property type="match status" value="1"/>
</dbReference>
<dbReference type="InterPro" id="IPR045863">
    <property type="entry name" value="CorA_TM1_TM2"/>
</dbReference>
<feature type="compositionally biased region" description="Basic residues" evidence="6">
    <location>
        <begin position="442"/>
        <end position="453"/>
    </location>
</feature>
<proteinExistence type="inferred from homology"/>
<dbReference type="Pfam" id="PF01544">
    <property type="entry name" value="CorA"/>
    <property type="match status" value="1"/>
</dbReference>
<keyword evidence="10" id="KW-1185">Reference proteome</keyword>
<feature type="compositionally biased region" description="Low complexity" evidence="6">
    <location>
        <begin position="345"/>
        <end position="361"/>
    </location>
</feature>
<evidence type="ECO:0000256" key="3">
    <source>
        <dbReference type="ARBA" id="ARBA00022692"/>
    </source>
</evidence>
<dbReference type="GO" id="GO:0016020">
    <property type="term" value="C:membrane"/>
    <property type="evidence" value="ECO:0007669"/>
    <property type="project" value="UniProtKB-SubCell"/>
</dbReference>
<name>A0A1V6QNM6_9EURO</name>
<evidence type="ECO:0000256" key="7">
    <source>
        <dbReference type="SAM" id="Phobius"/>
    </source>
</evidence>
<accession>A0A1V6QNM6</accession>
<comment type="caution">
    <text evidence="9">The sequence shown here is derived from an EMBL/GenBank/DDBJ whole genome shotgun (WGS) entry which is preliminary data.</text>
</comment>
<evidence type="ECO:0000256" key="6">
    <source>
        <dbReference type="SAM" id="MobiDB-lite"/>
    </source>
</evidence>
<dbReference type="AlphaFoldDB" id="A0A1V6QNM6"/>
<dbReference type="PANTHER" id="PTHR47685">
    <property type="entry name" value="MAGNESIUM TRANSPORT PROTEIN CORA"/>
    <property type="match status" value="1"/>
</dbReference>
<feature type="transmembrane region" description="Helical" evidence="7">
    <location>
        <begin position="1013"/>
        <end position="1030"/>
    </location>
</feature>
<keyword evidence="3 7" id="KW-0812">Transmembrane</keyword>
<evidence type="ECO:0000256" key="4">
    <source>
        <dbReference type="ARBA" id="ARBA00022989"/>
    </source>
</evidence>
<evidence type="ECO:0000259" key="8">
    <source>
        <dbReference type="Pfam" id="PF05057"/>
    </source>
</evidence>
<dbReference type="PANTHER" id="PTHR47685:SF1">
    <property type="entry name" value="MAGNESIUM TRANSPORT PROTEIN CORA"/>
    <property type="match status" value="1"/>
</dbReference>
<dbReference type="Pfam" id="PF05057">
    <property type="entry name" value="DUF676"/>
    <property type="match status" value="1"/>
</dbReference>
<evidence type="ECO:0000256" key="2">
    <source>
        <dbReference type="ARBA" id="ARBA00007920"/>
    </source>
</evidence>
<dbReference type="SUPFAM" id="SSF144083">
    <property type="entry name" value="Magnesium transport protein CorA, transmembrane region"/>
    <property type="match status" value="1"/>
</dbReference>
<evidence type="ECO:0000313" key="9">
    <source>
        <dbReference type="EMBL" id="OQD90552.1"/>
    </source>
</evidence>
<dbReference type="InterPro" id="IPR002523">
    <property type="entry name" value="MgTranspt_CorA/ZnTranspt_ZntB"/>
</dbReference>
<organism evidence="9 10">
    <name type="scientific">Penicillium antarcticum</name>
    <dbReference type="NCBI Taxonomy" id="416450"/>
    <lineage>
        <taxon>Eukaryota</taxon>
        <taxon>Fungi</taxon>
        <taxon>Dikarya</taxon>
        <taxon>Ascomycota</taxon>
        <taxon>Pezizomycotina</taxon>
        <taxon>Eurotiomycetes</taxon>
        <taxon>Eurotiomycetidae</taxon>
        <taxon>Eurotiales</taxon>
        <taxon>Aspergillaceae</taxon>
        <taxon>Penicillium</taxon>
    </lineage>
</organism>
<keyword evidence="5 7" id="KW-0472">Membrane</keyword>
<keyword evidence="4 7" id="KW-1133">Transmembrane helix</keyword>
<dbReference type="Gene3D" id="1.20.58.340">
    <property type="entry name" value="Magnesium transport protein CorA, transmembrane region"/>
    <property type="match status" value="1"/>
</dbReference>
<feature type="transmembrane region" description="Helical" evidence="7">
    <location>
        <begin position="780"/>
        <end position="797"/>
    </location>
</feature>
<comment type="subcellular location">
    <subcellularLocation>
        <location evidence="1">Membrane</location>
        <topology evidence="1">Multi-pass membrane protein</topology>
    </subcellularLocation>
</comment>
<feature type="region of interest" description="Disordered" evidence="6">
    <location>
        <begin position="1121"/>
        <end position="1148"/>
    </location>
</feature>
<dbReference type="GO" id="GO:0072330">
    <property type="term" value="P:monocarboxylic acid biosynthetic process"/>
    <property type="evidence" value="ECO:0007669"/>
    <property type="project" value="UniProtKB-ARBA"/>
</dbReference>
<feature type="region of interest" description="Disordered" evidence="6">
    <location>
        <begin position="412"/>
        <end position="509"/>
    </location>
</feature>
<comment type="similarity">
    <text evidence="2">Belongs to the putative lipase ROG1 family.</text>
</comment>
<reference evidence="10" key="1">
    <citation type="journal article" date="2017" name="Nat. Microbiol.">
        <title>Global analysis of biosynthetic gene clusters reveals vast potential of secondary metabolite production in Penicillium species.</title>
        <authorList>
            <person name="Nielsen J.C."/>
            <person name="Grijseels S."/>
            <person name="Prigent S."/>
            <person name="Ji B."/>
            <person name="Dainat J."/>
            <person name="Nielsen K.F."/>
            <person name="Frisvad J.C."/>
            <person name="Workman M."/>
            <person name="Nielsen J."/>
        </authorList>
    </citation>
    <scope>NUCLEOTIDE SEQUENCE [LARGE SCALE GENOMIC DNA]</scope>
    <source>
        <strain evidence="10">IBT 31811</strain>
    </source>
</reference>
<dbReference type="GO" id="GO:0046873">
    <property type="term" value="F:metal ion transmembrane transporter activity"/>
    <property type="evidence" value="ECO:0007669"/>
    <property type="project" value="InterPro"/>
</dbReference>
<feature type="transmembrane region" description="Helical" evidence="7">
    <location>
        <begin position="970"/>
        <end position="993"/>
    </location>
</feature>
<protein>
    <recommendedName>
        <fullName evidence="8">DUF676 domain-containing protein</fullName>
    </recommendedName>
</protein>
<dbReference type="GO" id="GO:0017000">
    <property type="term" value="P:antibiotic biosynthetic process"/>
    <property type="evidence" value="ECO:0007669"/>
    <property type="project" value="UniProtKB-ARBA"/>
</dbReference>
<sequence length="1148" mass="131114">MTSRPPMENRRSWFEHIAVAGETNVDIVAVPPIGAHHRKTWTVHGAKSSWLDTELLQHLPRARVLLYNYGELNEHDKIDSLGQRLLNQLLNERKHDSPRRPIFLICHSTGGLVVKAALALASRAEPSTLLTSCHGIAFFATPHQGSTYLSADEYAASIRHILHLEHESPHALREQFRPRQERLWHLSNQFKTLSADMKVWSFLETMDSTMHVVDAETNNVLEFHVPITSIRSGLLDIEHEKEVPIATDHAGTATFHAQESTRDTFLNELNEAVTIAVEISRHEDTPLGIEKKVMVQINGFFEDTALGVSDESPLKLWSTKVSLEDYLARGPSACLRERLGRVQPSGLDDSSISSFDSPRSSYIAPASDTAEHNERSEEIRPLRPPLPYSQSFEDAVHPSPRIHITEAAMDGYFESPPAESPPPDRKQKNPITKALGLIPLRARSRSRSHSHRRSASDSSSQGSSSRPASSSTSPPRQSVFLTIPKSTRDRINQNAETPDIPRSVPRFDRPEPDTEKLVWIHVPYTHTGWVSQVIRRACQDSQDPNFLRKFINDKNWYLRLNRARHLEPHARFVRPACIHSRQMDISQGTPGAADDPQLALYVPYLHWDTYRNLIQRRKVVADRLQQGRSRPVPGRISKASLEAQLIWSYLGCEPPVHFRRTLDQFGYPNLRSTIARDDDQMLWKRTRRPARIDEQLRQYLQSTQDEGDESEYGEFMDGNVLMVDQLWLWIVDSKTVITFFPNQEATTSEGKLFEQSNLHSSIYNELNGDLARRFETAGDLAALIMLHAVTVLLDKTLHRNLQVLRIFEESISILTESVTKSFKRFRNRGFTNRPADHDRTKDGKIMTAAERDYRERQVAKRNREDLSVLLELRDIEDELSTILKLLDQQDTVIKSMVKYFDSRGYGKVFLDTAQVRIDEYRSQILEMKENSHLAQKAVETLLDLKQKQANVDEAKMARWQAEVTQTQSRAVMVFTIFSVVFLPLSFFTSLFGINAREWSGEATNLTLGQMLEIAAPSSFAIIFLSLLLAFSETLRETVSKSHKISIGLIKEFILHPVKTVLHWETITHKMPDMVVPKNSNLRKRFDDYLGYGRRNMQLDEDIWQRWQEDRYGIGSGALGEGPWMGNGKGDEAAKKKWRQPEVVQTDEA</sequence>
<evidence type="ECO:0000256" key="5">
    <source>
        <dbReference type="ARBA" id="ARBA00023136"/>
    </source>
</evidence>
<dbReference type="EMBL" id="MDYN01000001">
    <property type="protein sequence ID" value="OQD90552.1"/>
    <property type="molecule type" value="Genomic_DNA"/>
</dbReference>
<feature type="domain" description="DUF676" evidence="8">
    <location>
        <begin position="67"/>
        <end position="152"/>
    </location>
</feature>
<evidence type="ECO:0000313" key="10">
    <source>
        <dbReference type="Proteomes" id="UP000191672"/>
    </source>
</evidence>
<evidence type="ECO:0000256" key="1">
    <source>
        <dbReference type="ARBA" id="ARBA00004141"/>
    </source>
</evidence>
<dbReference type="Gene3D" id="3.40.50.1820">
    <property type="entry name" value="alpha/beta hydrolase"/>
    <property type="match status" value="1"/>
</dbReference>
<dbReference type="InterPro" id="IPR007751">
    <property type="entry name" value="DUF676_lipase-like"/>
</dbReference>
<gene>
    <name evidence="9" type="ORF">PENANT_c001G06567</name>
</gene>
<dbReference type="InterPro" id="IPR050829">
    <property type="entry name" value="CorA_MIT"/>
</dbReference>